<gene>
    <name evidence="2" type="ORF">QE424_000424</name>
</gene>
<feature type="region of interest" description="Disordered" evidence="1">
    <location>
        <begin position="112"/>
        <end position="139"/>
    </location>
</feature>
<sequence>MDTPLPSTLLEAEIAALRQQLATLRFDLAGKDWLTVEEAAHYCGVSASQFNAKAPECGLEPRSFMGKKLYEKAALYRSISDAKEWTPRRLTGSTSVPKSPEMAAAMAKLASYEKRRGKTEARPEEAPTGAAKGRRKGAS</sequence>
<evidence type="ECO:0000256" key="1">
    <source>
        <dbReference type="SAM" id="MobiDB-lite"/>
    </source>
</evidence>
<evidence type="ECO:0000313" key="3">
    <source>
        <dbReference type="Proteomes" id="UP001226084"/>
    </source>
</evidence>
<protein>
    <submittedName>
        <fullName evidence="2">Uncharacterized protein</fullName>
    </submittedName>
</protein>
<feature type="compositionally biased region" description="Basic and acidic residues" evidence="1">
    <location>
        <begin position="112"/>
        <end position="125"/>
    </location>
</feature>
<dbReference type="RefSeq" id="WP_307105992.1">
    <property type="nucleotide sequence ID" value="NZ_JAUTAS010000001.1"/>
</dbReference>
<evidence type="ECO:0000313" key="2">
    <source>
        <dbReference type="EMBL" id="MDQ1107265.1"/>
    </source>
</evidence>
<comment type="caution">
    <text evidence="2">The sequence shown here is derived from an EMBL/GenBank/DDBJ whole genome shotgun (WGS) entry which is preliminary data.</text>
</comment>
<organism evidence="2 3">
    <name type="scientific">Stenotrophomonas rhizophila</name>
    <dbReference type="NCBI Taxonomy" id="216778"/>
    <lineage>
        <taxon>Bacteria</taxon>
        <taxon>Pseudomonadati</taxon>
        <taxon>Pseudomonadota</taxon>
        <taxon>Gammaproteobacteria</taxon>
        <taxon>Lysobacterales</taxon>
        <taxon>Lysobacteraceae</taxon>
        <taxon>Stenotrophomonas</taxon>
    </lineage>
</organism>
<reference evidence="2" key="1">
    <citation type="submission" date="2023-07" db="EMBL/GenBank/DDBJ databases">
        <title>Functional and genomic diversity of the sorghum phyllosphere microbiome.</title>
        <authorList>
            <person name="Shade A."/>
        </authorList>
    </citation>
    <scope>NUCLEOTIDE SEQUENCE</scope>
    <source>
        <strain evidence="2">SORGH_AS_0457</strain>
    </source>
</reference>
<name>A0AAP5AH25_9GAMM</name>
<proteinExistence type="predicted"/>
<dbReference type="AlphaFoldDB" id="A0AAP5AH25"/>
<dbReference type="Proteomes" id="UP001226084">
    <property type="component" value="Unassembled WGS sequence"/>
</dbReference>
<accession>A0AAP5AH25</accession>
<dbReference type="EMBL" id="JAUTAS010000001">
    <property type="protein sequence ID" value="MDQ1107265.1"/>
    <property type="molecule type" value="Genomic_DNA"/>
</dbReference>